<dbReference type="KEGG" id="fri:FraEuI1c_1534"/>
<dbReference type="eggNOG" id="COG1946">
    <property type="taxonomic scope" value="Bacteria"/>
</dbReference>
<dbReference type="SUPFAM" id="SSF54637">
    <property type="entry name" value="Thioesterase/thiol ester dehydrase-isomerase"/>
    <property type="match status" value="2"/>
</dbReference>
<dbReference type="STRING" id="298654.FraEuI1c_1534"/>
<keyword evidence="2" id="KW-0378">Hydrolase</keyword>
<accession>E3J7I7</accession>
<dbReference type="InterPro" id="IPR029069">
    <property type="entry name" value="HotDog_dom_sf"/>
</dbReference>
<dbReference type="AlphaFoldDB" id="E3J7I7"/>
<evidence type="ECO:0000313" key="6">
    <source>
        <dbReference type="Proteomes" id="UP000002484"/>
    </source>
</evidence>
<dbReference type="Pfam" id="PF20789">
    <property type="entry name" value="4HBT_3C"/>
    <property type="match status" value="1"/>
</dbReference>
<gene>
    <name evidence="5" type="ordered locus">FraEuI1c_1534</name>
</gene>
<name>E3J7I7_PSEI1</name>
<dbReference type="CDD" id="cd03445">
    <property type="entry name" value="Thioesterase_II_repeat2"/>
    <property type="match status" value="1"/>
</dbReference>
<protein>
    <submittedName>
        <fullName evidence="5">Acyl-CoA thioesterase</fullName>
    </submittedName>
</protein>
<dbReference type="InterPro" id="IPR042171">
    <property type="entry name" value="Acyl-CoA_hotdog"/>
</dbReference>
<sequence length="269" mass="28765">MPPDTVSTAGRVYGGQLLAQALIAAGRSVTGKAPHSLHASFVRAGTPGRPLELATDRVRDGRSMATRQVTVTEDGKPLLVAIAAFHGADPGPGAAVSAPAVPPPDELPGLQQWAAELPADLREYGRHWIERPPPIEFRMAEAPSFLGGPRAGMAASASRSHWMRLPRSVGDDPLLHLALLAYASDFLLMDMIFRGHPGAAGPGRCNGLSLDHAIWFHRPTRFDQWHLHTQEAVTIVGNRGLVRGAIHDADGQLVATVMQEVLVIPEATR</sequence>
<dbReference type="GO" id="GO:0009062">
    <property type="term" value="P:fatty acid catabolic process"/>
    <property type="evidence" value="ECO:0007669"/>
    <property type="project" value="TreeGrafter"/>
</dbReference>
<dbReference type="HOGENOM" id="CLU_032690_0_0_11"/>
<reference evidence="5 6" key="1">
    <citation type="submission" date="2010-10" db="EMBL/GenBank/DDBJ databases">
        <title>Complete sequence of Frankia sp. EuI1c.</title>
        <authorList>
            <consortium name="US DOE Joint Genome Institute"/>
            <person name="Lucas S."/>
            <person name="Copeland A."/>
            <person name="Lapidus A."/>
            <person name="Cheng J.-F."/>
            <person name="Bruce D."/>
            <person name="Goodwin L."/>
            <person name="Pitluck S."/>
            <person name="Chertkov O."/>
            <person name="Detter J.C."/>
            <person name="Han C."/>
            <person name="Tapia R."/>
            <person name="Land M."/>
            <person name="Hauser L."/>
            <person name="Jeffries C."/>
            <person name="Kyrpides N."/>
            <person name="Ivanova N."/>
            <person name="Mikhailova N."/>
            <person name="Beauchemin N."/>
            <person name="Sen A."/>
            <person name="Sur S.A."/>
            <person name="Gtari M."/>
            <person name="Wall L."/>
            <person name="Tisa L."/>
            <person name="Woyke T."/>
        </authorList>
    </citation>
    <scope>NUCLEOTIDE SEQUENCE [LARGE SCALE GENOMIC DNA]</scope>
    <source>
        <strain evidence="6">DSM 45817 / CECT 9037 / EuI1c</strain>
    </source>
</reference>
<dbReference type="PANTHER" id="PTHR11066">
    <property type="entry name" value="ACYL-COA THIOESTERASE"/>
    <property type="match status" value="1"/>
</dbReference>
<evidence type="ECO:0000256" key="2">
    <source>
        <dbReference type="ARBA" id="ARBA00022801"/>
    </source>
</evidence>
<feature type="domain" description="Acyl-CoA thioesterase-like N-terminal HotDog" evidence="3">
    <location>
        <begin position="3"/>
        <end position="86"/>
    </location>
</feature>
<dbReference type="Pfam" id="PF13622">
    <property type="entry name" value="4HBT_3"/>
    <property type="match status" value="1"/>
</dbReference>
<dbReference type="GO" id="GO:0006637">
    <property type="term" value="P:acyl-CoA metabolic process"/>
    <property type="evidence" value="ECO:0007669"/>
    <property type="project" value="InterPro"/>
</dbReference>
<dbReference type="PANTHER" id="PTHR11066:SF34">
    <property type="entry name" value="ACYL-COENZYME A THIOESTERASE 8"/>
    <property type="match status" value="1"/>
</dbReference>
<evidence type="ECO:0000259" key="4">
    <source>
        <dbReference type="Pfam" id="PF20789"/>
    </source>
</evidence>
<evidence type="ECO:0000259" key="3">
    <source>
        <dbReference type="Pfam" id="PF13622"/>
    </source>
</evidence>
<feature type="domain" description="Acyl-CoA thioesterase-like C-terminal" evidence="4">
    <location>
        <begin position="119"/>
        <end position="263"/>
    </location>
</feature>
<dbReference type="InterPro" id="IPR049449">
    <property type="entry name" value="TesB_ACOT8-like_N"/>
</dbReference>
<dbReference type="EMBL" id="CP002299">
    <property type="protein sequence ID" value="ADP79596.1"/>
    <property type="molecule type" value="Genomic_DNA"/>
</dbReference>
<dbReference type="Proteomes" id="UP000002484">
    <property type="component" value="Chromosome"/>
</dbReference>
<dbReference type="GO" id="GO:0047617">
    <property type="term" value="F:fatty acyl-CoA hydrolase activity"/>
    <property type="evidence" value="ECO:0007669"/>
    <property type="project" value="InterPro"/>
</dbReference>
<comment type="similarity">
    <text evidence="1">Belongs to the C/M/P thioester hydrolase family.</text>
</comment>
<keyword evidence="6" id="KW-1185">Reference proteome</keyword>
<dbReference type="InParanoid" id="E3J7I7"/>
<dbReference type="Gene3D" id="2.40.160.210">
    <property type="entry name" value="Acyl-CoA thioesterase, double hotdog domain"/>
    <property type="match status" value="1"/>
</dbReference>
<dbReference type="InterPro" id="IPR049450">
    <property type="entry name" value="ACOT8-like_C"/>
</dbReference>
<proteinExistence type="inferred from homology"/>
<dbReference type="CDD" id="cd03444">
    <property type="entry name" value="Thioesterase_II_repeat1"/>
    <property type="match status" value="1"/>
</dbReference>
<organism evidence="5 6">
    <name type="scientific">Pseudofrankia inefficax (strain DSM 45817 / CECT 9037 / DDB 130130 / EuI1c)</name>
    <name type="common">Frankia inefficax</name>
    <dbReference type="NCBI Taxonomy" id="298654"/>
    <lineage>
        <taxon>Bacteria</taxon>
        <taxon>Bacillati</taxon>
        <taxon>Actinomycetota</taxon>
        <taxon>Actinomycetes</taxon>
        <taxon>Frankiales</taxon>
        <taxon>Frankiaceae</taxon>
        <taxon>Pseudofrankia</taxon>
    </lineage>
</organism>
<evidence type="ECO:0000256" key="1">
    <source>
        <dbReference type="ARBA" id="ARBA00006538"/>
    </source>
</evidence>
<evidence type="ECO:0000313" key="5">
    <source>
        <dbReference type="EMBL" id="ADP79596.1"/>
    </source>
</evidence>
<dbReference type="InterPro" id="IPR003703">
    <property type="entry name" value="Acyl_CoA_thio"/>
</dbReference>